<evidence type="ECO:0000256" key="1">
    <source>
        <dbReference type="SAM" id="MobiDB-lite"/>
    </source>
</evidence>
<dbReference type="InterPro" id="IPR022753">
    <property type="entry name" value="T4SS_pilus_biogen_PilP"/>
</dbReference>
<name>A0AAW3X0I4_SERFO</name>
<comment type="caution">
    <text evidence="3">The sequence shown here is derived from an EMBL/GenBank/DDBJ whole genome shotgun (WGS) entry which is preliminary data.</text>
</comment>
<accession>A0AAW3X0I4</accession>
<reference evidence="3" key="1">
    <citation type="submission" date="2020-08" db="EMBL/GenBank/DDBJ databases">
        <title>Food and environmental bacterial isolates.</title>
        <authorList>
            <person name="Richter L."/>
            <person name="Du Plessis E.M."/>
            <person name="Duvenage S."/>
            <person name="Allam M."/>
            <person name="Korsten L."/>
        </authorList>
    </citation>
    <scope>NUCLEOTIDE SEQUENCE</scope>
    <source>
        <strain evidence="3">UPMP2127</strain>
    </source>
</reference>
<dbReference type="Proteomes" id="UP000659084">
    <property type="component" value="Unassembled WGS sequence"/>
</dbReference>
<dbReference type="NCBIfam" id="TIGR03021">
    <property type="entry name" value="pilP_fam"/>
    <property type="match status" value="1"/>
</dbReference>
<dbReference type="RefSeq" id="WP_065685464.1">
    <property type="nucleotide sequence ID" value="NZ_JACBIV010000052.1"/>
</dbReference>
<evidence type="ECO:0000313" key="4">
    <source>
        <dbReference type="Proteomes" id="UP000659084"/>
    </source>
</evidence>
<feature type="region of interest" description="Disordered" evidence="1">
    <location>
        <begin position="34"/>
        <end position="54"/>
    </location>
</feature>
<feature type="signal peptide" evidence="2">
    <location>
        <begin position="1"/>
        <end position="24"/>
    </location>
</feature>
<proteinExistence type="predicted"/>
<dbReference type="EMBL" id="JACNYO010000040">
    <property type="protein sequence ID" value="MBC3215327.1"/>
    <property type="molecule type" value="Genomic_DNA"/>
</dbReference>
<gene>
    <name evidence="3" type="primary">pilP</name>
    <name evidence="3" type="ORF">H8J20_24655</name>
</gene>
<organism evidence="3 4">
    <name type="scientific">Serratia fonticola</name>
    <dbReference type="NCBI Taxonomy" id="47917"/>
    <lineage>
        <taxon>Bacteria</taxon>
        <taxon>Pseudomonadati</taxon>
        <taxon>Pseudomonadota</taxon>
        <taxon>Gammaproteobacteria</taxon>
        <taxon>Enterobacterales</taxon>
        <taxon>Yersiniaceae</taxon>
        <taxon>Serratia</taxon>
    </lineage>
</organism>
<evidence type="ECO:0000313" key="3">
    <source>
        <dbReference type="EMBL" id="MBC3215327.1"/>
    </source>
</evidence>
<sequence length="194" mass="20208">MPTVKSGVTPWALCLVLTAPGVFAAPVADIPAAPPATPSTEKSVKPPTSADIPLPTTFTRTEAGRALNLGQLEAIQAETVLYEAQLARAKALNELQKNGYDRALDQPFNPAPPSQDNKAEIKGAAQDAVPPQIVEITGTGKGFTAVLALSNGNQVTVQSGNRIPGTEYVVKRINLNEVVVAGKNQTLVSLSFAG</sequence>
<keyword evidence="2" id="KW-0732">Signal</keyword>
<dbReference type="AlphaFoldDB" id="A0AAW3X0I4"/>
<evidence type="ECO:0000256" key="2">
    <source>
        <dbReference type="SAM" id="SignalP"/>
    </source>
</evidence>
<feature type="chain" id="PRO_5043330060" evidence="2">
    <location>
        <begin position="25"/>
        <end position="194"/>
    </location>
</feature>
<protein>
    <submittedName>
        <fullName evidence="3">Type IV pilus biogenesis protein PilP</fullName>
    </submittedName>
</protein>